<dbReference type="Gene3D" id="3.30.460.10">
    <property type="entry name" value="Beta Polymerase, domain 2"/>
    <property type="match status" value="1"/>
</dbReference>
<dbReference type="EMBL" id="LTAN01000004">
    <property type="protein sequence ID" value="OBR10458.1"/>
    <property type="molecule type" value="Genomic_DNA"/>
</dbReference>
<dbReference type="SMART" id="SM00954">
    <property type="entry name" value="RelA_SpoT"/>
    <property type="match status" value="1"/>
</dbReference>
<dbReference type="VEuPathDB" id="FungiDB:CH63R_06150"/>
<evidence type="ECO:0000313" key="3">
    <source>
        <dbReference type="EMBL" id="OBR10458.1"/>
    </source>
</evidence>
<comment type="caution">
    <text evidence="3">The sequence shown here is derived from an EMBL/GenBank/DDBJ whole genome shotgun (WGS) entry which is preliminary data.</text>
</comment>
<dbReference type="InterPro" id="IPR007685">
    <property type="entry name" value="RelA_SpoT"/>
</dbReference>
<feature type="compositionally biased region" description="Basic and acidic residues" evidence="1">
    <location>
        <begin position="11"/>
        <end position="26"/>
    </location>
</feature>
<dbReference type="SUPFAM" id="SSF81301">
    <property type="entry name" value="Nucleotidyltransferase"/>
    <property type="match status" value="1"/>
</dbReference>
<dbReference type="AlphaFoldDB" id="A0A1B7YF77"/>
<gene>
    <name evidence="3" type="ORF">CH63R_06150</name>
</gene>
<reference evidence="4" key="1">
    <citation type="journal article" date="2017" name="BMC Genomics">
        <title>Gapless genome assembly of Colletotrichum higginsianum reveals chromosome structure and association of transposable elements with secondary metabolite gene clusters.</title>
        <authorList>
            <person name="Dallery J.-F."/>
            <person name="Lapalu N."/>
            <person name="Zampounis A."/>
            <person name="Pigne S."/>
            <person name="Luyten I."/>
            <person name="Amselem J."/>
            <person name="Wittenberg A.H.J."/>
            <person name="Zhou S."/>
            <person name="de Queiroz M.V."/>
            <person name="Robin G.P."/>
            <person name="Auger A."/>
            <person name="Hainaut M."/>
            <person name="Henrissat B."/>
            <person name="Kim K.-T."/>
            <person name="Lee Y.-H."/>
            <person name="Lespinet O."/>
            <person name="Schwartz D.C."/>
            <person name="Thon M.R."/>
            <person name="O'Connell R.J."/>
        </authorList>
    </citation>
    <scope>NUCLEOTIDE SEQUENCE [LARGE SCALE GENOMIC DNA]</scope>
    <source>
        <strain evidence="4">IMI 349063</strain>
    </source>
</reference>
<dbReference type="CDD" id="cd05399">
    <property type="entry name" value="NT_Rel-Spo_like"/>
    <property type="match status" value="1"/>
</dbReference>
<dbReference type="InterPro" id="IPR043519">
    <property type="entry name" value="NT_sf"/>
</dbReference>
<proteinExistence type="predicted"/>
<dbReference type="PANTHER" id="PTHR41773">
    <property type="entry name" value="GTP PYROPHOSPHATASE-RELATED"/>
    <property type="match status" value="1"/>
</dbReference>
<feature type="region of interest" description="Disordered" evidence="1">
    <location>
        <begin position="1"/>
        <end position="26"/>
    </location>
</feature>
<keyword evidence="4" id="KW-1185">Reference proteome</keyword>
<dbReference type="Pfam" id="PF04607">
    <property type="entry name" value="RelA_SpoT"/>
    <property type="match status" value="1"/>
</dbReference>
<dbReference type="PANTHER" id="PTHR41773:SF1">
    <property type="entry name" value="RELA_SPOT DOMAIN-CONTAINING PROTEIN"/>
    <property type="match status" value="1"/>
</dbReference>
<evidence type="ECO:0000313" key="4">
    <source>
        <dbReference type="Proteomes" id="UP000092177"/>
    </source>
</evidence>
<evidence type="ECO:0000259" key="2">
    <source>
        <dbReference type="SMART" id="SM00954"/>
    </source>
</evidence>
<organism evidence="3 4">
    <name type="scientific">Colletotrichum higginsianum (strain IMI 349063)</name>
    <name type="common">Crucifer anthracnose fungus</name>
    <dbReference type="NCBI Taxonomy" id="759273"/>
    <lineage>
        <taxon>Eukaryota</taxon>
        <taxon>Fungi</taxon>
        <taxon>Dikarya</taxon>
        <taxon>Ascomycota</taxon>
        <taxon>Pezizomycotina</taxon>
        <taxon>Sordariomycetes</taxon>
        <taxon>Hypocreomycetidae</taxon>
        <taxon>Glomerellales</taxon>
        <taxon>Glomerellaceae</taxon>
        <taxon>Colletotrichum</taxon>
        <taxon>Colletotrichum destructivum species complex</taxon>
    </lineage>
</organism>
<dbReference type="GeneID" id="28865232"/>
<dbReference type="KEGG" id="chig:CH63R_06150"/>
<dbReference type="GO" id="GO:0015969">
    <property type="term" value="P:guanosine tetraphosphate metabolic process"/>
    <property type="evidence" value="ECO:0007669"/>
    <property type="project" value="InterPro"/>
</dbReference>
<accession>A0A1B7YF77</accession>
<dbReference type="RefSeq" id="XP_018158975.1">
    <property type="nucleotide sequence ID" value="XM_018301125.1"/>
</dbReference>
<protein>
    <recommendedName>
        <fullName evidence="2">RelA/SpoT domain-containing protein</fullName>
    </recommendedName>
</protein>
<sequence length="664" mass="77364">MSSRDEDTESDLERRARFRRRESQEMHSCRLRELKRGLEREKLYRGRLRDHMVDNNVFRLLLEEFKKENKCRARSIEAHMKEAKRVIELGLQSSMNVRHTSITARAKNGNNTIKTLERRQKERRQLKELKEDVQTRGESWEQYCKQWRMTDKVNEVKPFQDTDVMFKAMHDLAGIRISLYFPNDVEKVVEFLQRTFVIVEKPSRKGRLTRDFQKVRKFVEQQRQRGLDSEEDISCVNESTSRGFRATHLVVRHINLDFDPHAKDDPEVNIEIQIGTIVMHAWSDIEHEILYKPSGAEEPTEDVVSTLDLINSIVTLGEEALRQLESVSSRQATRQAEDRTKKAFNYHHMVPWLDKYFMDRETLLPPKHEWRSMPHLFGILEATSEHTYGRVEELPDDMNPKPEDMGELPALMLQHLGKDTYPFKNPENLGQPHLATTWNSRYWATCLVNTLNLATYMNESAAMYSAMLAESCRDQSLHDRRPTLAEFLDILHPSKPMHRPSRESEMIQFCIRLLEVDFGSTEQRHLLIAAVKLASAGYVARPRLMKAEEESLLNWGKQPMVFSPSALWVRISLVKGSDDLYFIPSWTVDDGRAWKPTMRDPGDGWVITQGCFVHSTLIDFELDVIGVELYAEHLHRVLEVGNRATVEVIQLGSRLFASHQPKDT</sequence>
<name>A0A1B7YF77_COLHI</name>
<feature type="domain" description="RelA/SpoT" evidence="2">
    <location>
        <begin position="154"/>
        <end position="297"/>
    </location>
</feature>
<evidence type="ECO:0000256" key="1">
    <source>
        <dbReference type="SAM" id="MobiDB-lite"/>
    </source>
</evidence>
<dbReference type="OrthoDB" id="4719016at2759"/>
<dbReference type="Proteomes" id="UP000092177">
    <property type="component" value="Chromosome 4"/>
</dbReference>
<feature type="compositionally biased region" description="Acidic residues" evidence="1">
    <location>
        <begin position="1"/>
        <end position="10"/>
    </location>
</feature>